<evidence type="ECO:0000313" key="6">
    <source>
        <dbReference type="Proteomes" id="UP000799538"/>
    </source>
</evidence>
<evidence type="ECO:0000313" key="5">
    <source>
        <dbReference type="EMBL" id="KAF2221851.1"/>
    </source>
</evidence>
<accession>A0A6A6G7X4</accession>
<dbReference type="InterPro" id="IPR036028">
    <property type="entry name" value="SH3-like_dom_sf"/>
</dbReference>
<dbReference type="PROSITE" id="PS50002">
    <property type="entry name" value="SH3"/>
    <property type="match status" value="1"/>
</dbReference>
<evidence type="ECO:0000256" key="1">
    <source>
        <dbReference type="ARBA" id="ARBA00022443"/>
    </source>
</evidence>
<dbReference type="SUPFAM" id="SSF50044">
    <property type="entry name" value="SH3-domain"/>
    <property type="match status" value="1"/>
</dbReference>
<dbReference type="Proteomes" id="UP000799538">
    <property type="component" value="Unassembled WGS sequence"/>
</dbReference>
<dbReference type="PANTHER" id="PTHR45929:SF7">
    <property type="entry name" value="LAS SEVENTEEN-BINDING PROTEIN 1"/>
    <property type="match status" value="1"/>
</dbReference>
<dbReference type="SMART" id="SM00326">
    <property type="entry name" value="SH3"/>
    <property type="match status" value="1"/>
</dbReference>
<feature type="compositionally biased region" description="Pro residues" evidence="3">
    <location>
        <begin position="97"/>
        <end position="112"/>
    </location>
</feature>
<protein>
    <submittedName>
        <fullName evidence="5">SH3 domain-containing protein</fullName>
    </submittedName>
</protein>
<dbReference type="CDD" id="cd00174">
    <property type="entry name" value="SH3"/>
    <property type="match status" value="1"/>
</dbReference>
<dbReference type="EMBL" id="ML992509">
    <property type="protein sequence ID" value="KAF2221851.1"/>
    <property type="molecule type" value="Genomic_DNA"/>
</dbReference>
<sequence length="242" mass="25258">MAPTEEMHTAMINRSIRAIKAELEFLTDASIITPQTLSSILSQIPPQTALHAPISVGAVPTASPLPGAPQPPTSALAATSLHEKQPSYNEKQSFSPSPAPSPAPPAYHAPPPSLPPLCTATALYAYAGEDAGDLDLRPNDTVQVSEYMNAEWWKGHNARTGATGIFPRSYVRVEEKAMPAQGQGLGNNYGNMPLEQSGMGNGTGQVPGKGEEMGKKFGKKLGNAAIFGAGATIGGKIVNGIF</sequence>
<gene>
    <name evidence="5" type="ORF">BDZ85DRAFT_282990</name>
</gene>
<dbReference type="Gene3D" id="2.30.30.40">
    <property type="entry name" value="SH3 Domains"/>
    <property type="match status" value="1"/>
</dbReference>
<feature type="region of interest" description="Disordered" evidence="3">
    <location>
        <begin position="82"/>
        <end position="112"/>
    </location>
</feature>
<name>A0A6A6G7X4_9PEZI</name>
<dbReference type="PANTHER" id="PTHR45929">
    <property type="entry name" value="JAK PATHWAY SIGNAL TRANSDUCTION ADAPTOR MOLECULE"/>
    <property type="match status" value="1"/>
</dbReference>
<evidence type="ECO:0000256" key="3">
    <source>
        <dbReference type="SAM" id="MobiDB-lite"/>
    </source>
</evidence>
<dbReference type="InterPro" id="IPR001452">
    <property type="entry name" value="SH3_domain"/>
</dbReference>
<organism evidence="5 6">
    <name type="scientific">Elsinoe ampelina</name>
    <dbReference type="NCBI Taxonomy" id="302913"/>
    <lineage>
        <taxon>Eukaryota</taxon>
        <taxon>Fungi</taxon>
        <taxon>Dikarya</taxon>
        <taxon>Ascomycota</taxon>
        <taxon>Pezizomycotina</taxon>
        <taxon>Dothideomycetes</taxon>
        <taxon>Dothideomycetidae</taxon>
        <taxon>Myriangiales</taxon>
        <taxon>Elsinoaceae</taxon>
        <taxon>Elsinoe</taxon>
    </lineage>
</organism>
<evidence type="ECO:0000259" key="4">
    <source>
        <dbReference type="PROSITE" id="PS50002"/>
    </source>
</evidence>
<dbReference type="AlphaFoldDB" id="A0A6A6G7X4"/>
<reference evidence="6" key="1">
    <citation type="journal article" date="2020" name="Stud. Mycol.">
        <title>101 Dothideomycetes genomes: A test case for predicting lifestyles and emergence of pathogens.</title>
        <authorList>
            <person name="Haridas S."/>
            <person name="Albert R."/>
            <person name="Binder M."/>
            <person name="Bloem J."/>
            <person name="LaButti K."/>
            <person name="Salamov A."/>
            <person name="Andreopoulos B."/>
            <person name="Baker S."/>
            <person name="Barry K."/>
            <person name="Bills G."/>
            <person name="Bluhm B."/>
            <person name="Cannon C."/>
            <person name="Castanera R."/>
            <person name="Culley D."/>
            <person name="Daum C."/>
            <person name="Ezra D."/>
            <person name="Gonzalez J."/>
            <person name="Henrissat B."/>
            <person name="Kuo A."/>
            <person name="Liang C."/>
            <person name="Lipzen A."/>
            <person name="Lutzoni F."/>
            <person name="Magnuson J."/>
            <person name="Mondo S."/>
            <person name="Nolan M."/>
            <person name="Ohm R."/>
            <person name="Pangilinan J."/>
            <person name="Park H.-J."/>
            <person name="Ramirez L."/>
            <person name="Alfaro M."/>
            <person name="Sun H."/>
            <person name="Tritt A."/>
            <person name="Yoshinaga Y."/>
            <person name="Zwiers L.-H."/>
            <person name="Turgeon B."/>
            <person name="Goodwin S."/>
            <person name="Spatafora J."/>
            <person name="Crous P."/>
            <person name="Grigoriev I."/>
        </authorList>
    </citation>
    <scope>NUCLEOTIDE SEQUENCE [LARGE SCALE GENOMIC DNA]</scope>
    <source>
        <strain evidence="6">CECT 20119</strain>
    </source>
</reference>
<keyword evidence="6" id="KW-1185">Reference proteome</keyword>
<keyword evidence="1 2" id="KW-0728">SH3 domain</keyword>
<feature type="domain" description="SH3" evidence="4">
    <location>
        <begin position="115"/>
        <end position="176"/>
    </location>
</feature>
<dbReference type="InterPro" id="IPR050670">
    <property type="entry name" value="STAM"/>
</dbReference>
<dbReference type="Pfam" id="PF00018">
    <property type="entry name" value="SH3_1"/>
    <property type="match status" value="1"/>
</dbReference>
<proteinExistence type="predicted"/>
<evidence type="ECO:0000256" key="2">
    <source>
        <dbReference type="PROSITE-ProRule" id="PRU00192"/>
    </source>
</evidence>
<dbReference type="OrthoDB" id="6250593at2759"/>